<dbReference type="Proteomes" id="UP000828251">
    <property type="component" value="Unassembled WGS sequence"/>
</dbReference>
<comment type="caution">
    <text evidence="2">The sequence shown here is derived from an EMBL/GenBank/DDBJ whole genome shotgun (WGS) entry which is preliminary data.</text>
</comment>
<keyword evidence="3" id="KW-1185">Reference proteome</keyword>
<dbReference type="AlphaFoldDB" id="A0A9D3U7L7"/>
<dbReference type="PANTHER" id="PTHR11697:SF231">
    <property type="entry name" value="TTF-TYPE DOMAIN-CONTAINING PROTEIN"/>
    <property type="match status" value="1"/>
</dbReference>
<dbReference type="InterPro" id="IPR025398">
    <property type="entry name" value="DUF4371"/>
</dbReference>
<organism evidence="2 3">
    <name type="scientific">Gossypium stocksii</name>
    <dbReference type="NCBI Taxonomy" id="47602"/>
    <lineage>
        <taxon>Eukaryota</taxon>
        <taxon>Viridiplantae</taxon>
        <taxon>Streptophyta</taxon>
        <taxon>Embryophyta</taxon>
        <taxon>Tracheophyta</taxon>
        <taxon>Spermatophyta</taxon>
        <taxon>Magnoliopsida</taxon>
        <taxon>eudicotyledons</taxon>
        <taxon>Gunneridae</taxon>
        <taxon>Pentapetalae</taxon>
        <taxon>rosids</taxon>
        <taxon>malvids</taxon>
        <taxon>Malvales</taxon>
        <taxon>Malvaceae</taxon>
        <taxon>Malvoideae</taxon>
        <taxon>Gossypium</taxon>
    </lineage>
</organism>
<dbReference type="EMBL" id="JAIQCV010000013">
    <property type="protein sequence ID" value="KAH1031245.1"/>
    <property type="molecule type" value="Genomic_DNA"/>
</dbReference>
<proteinExistence type="predicted"/>
<evidence type="ECO:0000313" key="3">
    <source>
        <dbReference type="Proteomes" id="UP000828251"/>
    </source>
</evidence>
<sequence length="337" mass="38990">MADKIREGGEEMKKRQLLEILHILANKVRHKIHEDIGYSKFCIIIDEACDESKREQMAIILRYIDEKGFIKEHFIDLVHVKDIVAITLTEEIYVVLSRHWLDTQNIRGQGYDGASSMWGEWNGLQALFLNDCPYAYYVHCLAHQLQLALVAASREVIPIHIFFSYLNFIVNIISASCKCHDQLQATQTIEITNMMKIDELETENIIENGSNYSICGDAATTYKKITSFDFVFILHLVKEIMGITDILCQLLQQKSQDTVNAMYLVSSTKTLIQKLREDGWDNLLKVVKAFCEKHNIEVFNMDSPYVVKCGHHQHVDFNIEHRYRVEIFNAIIDSQLL</sequence>
<feature type="domain" description="DUF4371" evidence="1">
    <location>
        <begin position="19"/>
        <end position="123"/>
    </location>
</feature>
<dbReference type="InterPro" id="IPR055298">
    <property type="entry name" value="AtLOH3-like"/>
</dbReference>
<protein>
    <recommendedName>
        <fullName evidence="1">DUF4371 domain-containing protein</fullName>
    </recommendedName>
</protein>
<reference evidence="2 3" key="1">
    <citation type="journal article" date="2021" name="Plant Biotechnol. J.">
        <title>Multi-omics assisted identification of the key and species-specific regulatory components of drought-tolerant mechanisms in Gossypium stocksii.</title>
        <authorList>
            <person name="Yu D."/>
            <person name="Ke L."/>
            <person name="Zhang D."/>
            <person name="Wu Y."/>
            <person name="Sun Y."/>
            <person name="Mei J."/>
            <person name="Sun J."/>
            <person name="Sun Y."/>
        </authorList>
    </citation>
    <scope>NUCLEOTIDE SEQUENCE [LARGE SCALE GENOMIC DNA]</scope>
    <source>
        <strain evidence="3">cv. E1</strain>
        <tissue evidence="2">Leaf</tissue>
    </source>
</reference>
<gene>
    <name evidence="2" type="ORF">J1N35_043419</name>
</gene>
<dbReference type="Pfam" id="PF14291">
    <property type="entry name" value="DUF4371"/>
    <property type="match status" value="1"/>
</dbReference>
<dbReference type="OrthoDB" id="1000824at2759"/>
<dbReference type="PANTHER" id="PTHR11697">
    <property type="entry name" value="GENERAL TRANSCRIPTION FACTOR 2-RELATED ZINC FINGER PROTEIN"/>
    <property type="match status" value="1"/>
</dbReference>
<evidence type="ECO:0000259" key="1">
    <source>
        <dbReference type="Pfam" id="PF14291"/>
    </source>
</evidence>
<name>A0A9D3U7L7_9ROSI</name>
<evidence type="ECO:0000313" key="2">
    <source>
        <dbReference type="EMBL" id="KAH1031245.1"/>
    </source>
</evidence>
<accession>A0A9D3U7L7</accession>